<organism evidence="2 3">
    <name type="scientific">Nocardioides taihuensis</name>
    <dbReference type="NCBI Taxonomy" id="1835606"/>
    <lineage>
        <taxon>Bacteria</taxon>
        <taxon>Bacillati</taxon>
        <taxon>Actinomycetota</taxon>
        <taxon>Actinomycetes</taxon>
        <taxon>Propionibacteriales</taxon>
        <taxon>Nocardioidaceae</taxon>
        <taxon>Nocardioides</taxon>
    </lineage>
</organism>
<evidence type="ECO:0000313" key="3">
    <source>
        <dbReference type="Proteomes" id="UP001596087"/>
    </source>
</evidence>
<dbReference type="InterPro" id="IPR013783">
    <property type="entry name" value="Ig-like_fold"/>
</dbReference>
<proteinExistence type="predicted"/>
<protein>
    <submittedName>
        <fullName evidence="2">Ig-like domain-containing protein</fullName>
    </submittedName>
</protein>
<feature type="chain" id="PRO_5045535174" evidence="1">
    <location>
        <begin position="24"/>
        <end position="685"/>
    </location>
</feature>
<keyword evidence="3" id="KW-1185">Reference proteome</keyword>
<dbReference type="EMBL" id="JBHSKD010000011">
    <property type="protein sequence ID" value="MFC5177478.1"/>
    <property type="molecule type" value="Genomic_DNA"/>
</dbReference>
<name>A0ABW0BJV3_9ACTN</name>
<dbReference type="Proteomes" id="UP001596087">
    <property type="component" value="Unassembled WGS sequence"/>
</dbReference>
<evidence type="ECO:0000256" key="1">
    <source>
        <dbReference type="SAM" id="SignalP"/>
    </source>
</evidence>
<gene>
    <name evidence="2" type="ORF">ACFPGP_12395</name>
</gene>
<dbReference type="Gene3D" id="2.60.40.10">
    <property type="entry name" value="Immunoglobulins"/>
    <property type="match status" value="4"/>
</dbReference>
<keyword evidence="1" id="KW-0732">Signal</keyword>
<accession>A0ABW0BJV3</accession>
<sequence>MSGRLVLALAVLLGATAFSSVHFSSATWTAQSSTGVSVGSARDWTPPTVTVDDPGSGVSGTVTVTATATDDTTGVASVVLAVASAGSGSWSTLCTDTTAPWACVWDTATVPDGPYDLRAVATDGEGNTATSPVVTTTVANGATVVLAPVASPTGTVPTLSATLTATGGQTGTLTFQQRPTGGSGWTTACAAQPGPTATCTPAALTSGTWDLRVVADLATGTLVDTQDAVVVDLTDPTVSLSVPAGLLSGTVTLGASAADAHTGVAGVAFEYRATGTTSWSSCGSDTTAPYTCALATTALADGSWELRAVATDLVGHTAATAPVTRTVDNGGPTLTLTVPPGPLSGTVSLTSTATDPAGVASVTFEYRAVGATTWTACGTDATAPYACSLATGGLADGSWELRATAVDGLGNTGVSAVVTRTVANSSTVAITSPAAGAVVRGNVTVTSSASSTLGVTSVAVEYRAAGATAWTSCGPADSTSPYTCQWSTGPLADGSYELRSVLTDGAGRTTASATVAVVVKRLRGADVQGATVTDGTPSATDTVTLTFSGVVDLATVKPGWTSGTTGVPVVLHHSGDGTPLITGRDYLTFTGVNLGQVAFAQNYINSQSASFGNATMVATTPTVDGVPVTRITITLGAPTSGGQRLRTTSNTGAIQWSPSAAVTDADGTACDTATVTETGGNDADL</sequence>
<reference evidence="3" key="1">
    <citation type="journal article" date="2019" name="Int. J. Syst. Evol. Microbiol.">
        <title>The Global Catalogue of Microorganisms (GCM) 10K type strain sequencing project: providing services to taxonomists for standard genome sequencing and annotation.</title>
        <authorList>
            <consortium name="The Broad Institute Genomics Platform"/>
            <consortium name="The Broad Institute Genome Sequencing Center for Infectious Disease"/>
            <person name="Wu L."/>
            <person name="Ma J."/>
        </authorList>
    </citation>
    <scope>NUCLEOTIDE SEQUENCE [LARGE SCALE GENOMIC DNA]</scope>
    <source>
        <strain evidence="3">DFY41</strain>
    </source>
</reference>
<feature type="signal peptide" evidence="1">
    <location>
        <begin position="1"/>
        <end position="23"/>
    </location>
</feature>
<dbReference type="Pfam" id="PF17957">
    <property type="entry name" value="Big_7"/>
    <property type="match status" value="4"/>
</dbReference>
<evidence type="ECO:0000313" key="2">
    <source>
        <dbReference type="EMBL" id="MFC5177478.1"/>
    </source>
</evidence>
<dbReference type="RefSeq" id="WP_378590535.1">
    <property type="nucleotide sequence ID" value="NZ_JBHSKD010000011.1"/>
</dbReference>
<comment type="caution">
    <text evidence="2">The sequence shown here is derived from an EMBL/GenBank/DDBJ whole genome shotgun (WGS) entry which is preliminary data.</text>
</comment>